<dbReference type="PANTHER" id="PTHR24379">
    <property type="entry name" value="KRAB AND ZINC FINGER DOMAIN-CONTAINING"/>
    <property type="match status" value="1"/>
</dbReference>
<dbReference type="Pfam" id="PF00096">
    <property type="entry name" value="zf-C2H2"/>
    <property type="match status" value="1"/>
</dbReference>
<dbReference type="PROSITE" id="PS00028">
    <property type="entry name" value="ZINC_FINGER_C2H2_1"/>
    <property type="match status" value="2"/>
</dbReference>
<keyword evidence="3 5" id="KW-0863">Zinc-finger</keyword>
<evidence type="ECO:0000256" key="4">
    <source>
        <dbReference type="ARBA" id="ARBA00022833"/>
    </source>
</evidence>
<dbReference type="GO" id="GO:0008270">
    <property type="term" value="F:zinc ion binding"/>
    <property type="evidence" value="ECO:0007669"/>
    <property type="project" value="UniProtKB-KW"/>
</dbReference>
<organism evidence="7 8">
    <name type="scientific">Fusarium tricinctum</name>
    <dbReference type="NCBI Taxonomy" id="61284"/>
    <lineage>
        <taxon>Eukaryota</taxon>
        <taxon>Fungi</taxon>
        <taxon>Dikarya</taxon>
        <taxon>Ascomycota</taxon>
        <taxon>Pezizomycotina</taxon>
        <taxon>Sordariomycetes</taxon>
        <taxon>Hypocreomycetidae</taxon>
        <taxon>Hypocreales</taxon>
        <taxon>Nectriaceae</taxon>
        <taxon>Fusarium</taxon>
        <taxon>Fusarium tricinctum species complex</taxon>
    </lineage>
</organism>
<keyword evidence="8" id="KW-1185">Reference proteome</keyword>
<dbReference type="AlphaFoldDB" id="A0A8K0S4V0"/>
<sequence>MAFCQPCDRHFRYESSLNQHLEAKHSHTYCFRCERHFAHESAKRQHIANSSQHHVCTHCYSEPDYESESDLYEHLESCHHACLTCDKVFDDEDDLFQHDVDYHYGCQFCHRTFSSRSNLMNHLKVHARKKIECLGCTRMFISYSAMMLHLEADTCESGADLHVVRNLIAEYHDLYWFSPPDYDDDLECSDCDRQFDRMSAVLQHVESENCEASISDYMEVINYIEANL</sequence>
<name>A0A8K0S4V0_9HYPO</name>
<accession>A0A8K0S4V0</accession>
<dbReference type="EMBL" id="JAGPXF010000002">
    <property type="protein sequence ID" value="KAH7256284.1"/>
    <property type="molecule type" value="Genomic_DNA"/>
</dbReference>
<keyword evidence="1" id="KW-0479">Metal-binding</keyword>
<reference evidence="7" key="1">
    <citation type="journal article" date="2021" name="Nat. Commun.">
        <title>Genetic determinants of endophytism in the Arabidopsis root mycobiome.</title>
        <authorList>
            <person name="Mesny F."/>
            <person name="Miyauchi S."/>
            <person name="Thiergart T."/>
            <person name="Pickel B."/>
            <person name="Atanasova L."/>
            <person name="Karlsson M."/>
            <person name="Huettel B."/>
            <person name="Barry K.W."/>
            <person name="Haridas S."/>
            <person name="Chen C."/>
            <person name="Bauer D."/>
            <person name="Andreopoulos W."/>
            <person name="Pangilinan J."/>
            <person name="LaButti K."/>
            <person name="Riley R."/>
            <person name="Lipzen A."/>
            <person name="Clum A."/>
            <person name="Drula E."/>
            <person name="Henrissat B."/>
            <person name="Kohler A."/>
            <person name="Grigoriev I.V."/>
            <person name="Martin F.M."/>
            <person name="Hacquard S."/>
        </authorList>
    </citation>
    <scope>NUCLEOTIDE SEQUENCE</scope>
    <source>
        <strain evidence="7">MPI-SDFR-AT-0068</strain>
    </source>
</reference>
<dbReference type="Proteomes" id="UP000813427">
    <property type="component" value="Unassembled WGS sequence"/>
</dbReference>
<evidence type="ECO:0000259" key="6">
    <source>
        <dbReference type="PROSITE" id="PS50157"/>
    </source>
</evidence>
<dbReference type="PROSITE" id="PS50157">
    <property type="entry name" value="ZINC_FINGER_C2H2_2"/>
    <property type="match status" value="3"/>
</dbReference>
<protein>
    <recommendedName>
        <fullName evidence="6">C2H2-type domain-containing protein</fullName>
    </recommendedName>
</protein>
<evidence type="ECO:0000313" key="8">
    <source>
        <dbReference type="Proteomes" id="UP000813427"/>
    </source>
</evidence>
<keyword evidence="2" id="KW-0677">Repeat</keyword>
<dbReference type="Gene3D" id="3.30.160.60">
    <property type="entry name" value="Classic Zinc Finger"/>
    <property type="match status" value="1"/>
</dbReference>
<dbReference type="OrthoDB" id="6105938at2759"/>
<gene>
    <name evidence="7" type="ORF">BKA59DRAFT_521605</name>
</gene>
<feature type="domain" description="C2H2-type" evidence="6">
    <location>
        <begin position="80"/>
        <end position="105"/>
    </location>
</feature>
<evidence type="ECO:0000313" key="7">
    <source>
        <dbReference type="EMBL" id="KAH7256284.1"/>
    </source>
</evidence>
<dbReference type="SUPFAM" id="SSF57667">
    <property type="entry name" value="beta-beta-alpha zinc fingers"/>
    <property type="match status" value="1"/>
</dbReference>
<comment type="caution">
    <text evidence="7">The sequence shown here is derived from an EMBL/GenBank/DDBJ whole genome shotgun (WGS) entry which is preliminary data.</text>
</comment>
<feature type="domain" description="C2H2-type" evidence="6">
    <location>
        <begin position="104"/>
        <end position="131"/>
    </location>
</feature>
<proteinExistence type="predicted"/>
<dbReference type="Pfam" id="PF12874">
    <property type="entry name" value="zf-met"/>
    <property type="match status" value="1"/>
</dbReference>
<dbReference type="InterPro" id="IPR013087">
    <property type="entry name" value="Znf_C2H2_type"/>
</dbReference>
<dbReference type="SMART" id="SM00355">
    <property type="entry name" value="ZnF_C2H2"/>
    <property type="match status" value="6"/>
</dbReference>
<evidence type="ECO:0000256" key="1">
    <source>
        <dbReference type="ARBA" id="ARBA00022723"/>
    </source>
</evidence>
<evidence type="ECO:0000256" key="5">
    <source>
        <dbReference type="PROSITE-ProRule" id="PRU00042"/>
    </source>
</evidence>
<evidence type="ECO:0000256" key="2">
    <source>
        <dbReference type="ARBA" id="ARBA00022737"/>
    </source>
</evidence>
<evidence type="ECO:0000256" key="3">
    <source>
        <dbReference type="ARBA" id="ARBA00022771"/>
    </source>
</evidence>
<dbReference type="PANTHER" id="PTHR24379:SF121">
    <property type="entry name" value="C2H2-TYPE DOMAIN-CONTAINING PROTEIN"/>
    <property type="match status" value="1"/>
</dbReference>
<feature type="domain" description="C2H2-type" evidence="6">
    <location>
        <begin position="2"/>
        <end position="26"/>
    </location>
</feature>
<dbReference type="InterPro" id="IPR036236">
    <property type="entry name" value="Znf_C2H2_sf"/>
</dbReference>
<keyword evidence="4" id="KW-0862">Zinc</keyword>